<evidence type="ECO:0000313" key="1">
    <source>
        <dbReference type="EMBL" id="MFC3031023.1"/>
    </source>
</evidence>
<dbReference type="RefSeq" id="WP_377119844.1">
    <property type="nucleotide sequence ID" value="NZ_JBHRSD010000001.1"/>
</dbReference>
<accession>A0ABV7CEL1</accession>
<gene>
    <name evidence="1" type="ORF">ACFOEE_00560</name>
</gene>
<evidence type="ECO:0008006" key="3">
    <source>
        <dbReference type="Google" id="ProtNLM"/>
    </source>
</evidence>
<name>A0ABV7CEL1_9GAMM</name>
<comment type="caution">
    <text evidence="1">The sequence shown here is derived from an EMBL/GenBank/DDBJ whole genome shotgun (WGS) entry which is preliminary data.</text>
</comment>
<organism evidence="1 2">
    <name type="scientific">Pseudoalteromonas fenneropenaei</name>
    <dbReference type="NCBI Taxonomy" id="1737459"/>
    <lineage>
        <taxon>Bacteria</taxon>
        <taxon>Pseudomonadati</taxon>
        <taxon>Pseudomonadota</taxon>
        <taxon>Gammaproteobacteria</taxon>
        <taxon>Alteromonadales</taxon>
        <taxon>Pseudoalteromonadaceae</taxon>
        <taxon>Pseudoalteromonas</taxon>
    </lineage>
</organism>
<evidence type="ECO:0000313" key="2">
    <source>
        <dbReference type="Proteomes" id="UP001595453"/>
    </source>
</evidence>
<dbReference type="EMBL" id="JBHRSD010000001">
    <property type="protein sequence ID" value="MFC3031023.1"/>
    <property type="molecule type" value="Genomic_DNA"/>
</dbReference>
<sequence>MKLQLKKSNLKSLTPSKNVFAKDLTPNVAGGFIPTERRYCQTDINCASEGCHSIEPNCGTKTYTCY</sequence>
<proteinExistence type="predicted"/>
<reference evidence="2" key="1">
    <citation type="journal article" date="2019" name="Int. J. Syst. Evol. Microbiol.">
        <title>The Global Catalogue of Microorganisms (GCM) 10K type strain sequencing project: providing services to taxonomists for standard genome sequencing and annotation.</title>
        <authorList>
            <consortium name="The Broad Institute Genomics Platform"/>
            <consortium name="The Broad Institute Genome Sequencing Center for Infectious Disease"/>
            <person name="Wu L."/>
            <person name="Ma J."/>
        </authorList>
    </citation>
    <scope>NUCLEOTIDE SEQUENCE [LARGE SCALE GENOMIC DNA]</scope>
    <source>
        <strain evidence="2">KCTC 42730</strain>
    </source>
</reference>
<protein>
    <recommendedName>
        <fullName evidence="3">Lantibiotic</fullName>
    </recommendedName>
</protein>
<dbReference type="Proteomes" id="UP001595453">
    <property type="component" value="Unassembled WGS sequence"/>
</dbReference>
<keyword evidence="2" id="KW-1185">Reference proteome</keyword>